<evidence type="ECO:0000313" key="7">
    <source>
        <dbReference type="Proteomes" id="UP000586095"/>
    </source>
</evidence>
<name>A0A852R2C8_9MICO</name>
<proteinExistence type="inferred from homology"/>
<evidence type="ECO:0000256" key="3">
    <source>
        <dbReference type="ARBA" id="ARBA00023125"/>
    </source>
</evidence>
<comment type="similarity">
    <text evidence="1">Belongs to the LysR transcriptional regulatory family.</text>
</comment>
<gene>
    <name evidence="6" type="ORF">BJ960_002564</name>
</gene>
<dbReference type="InterPro" id="IPR000847">
    <property type="entry name" value="LysR_HTH_N"/>
</dbReference>
<comment type="caution">
    <text evidence="6">The sequence shown here is derived from an EMBL/GenBank/DDBJ whole genome shotgun (WGS) entry which is preliminary data.</text>
</comment>
<keyword evidence="7" id="KW-1185">Reference proteome</keyword>
<dbReference type="Gene3D" id="1.10.10.10">
    <property type="entry name" value="Winged helix-like DNA-binding domain superfamily/Winged helix DNA-binding domain"/>
    <property type="match status" value="1"/>
</dbReference>
<dbReference type="PROSITE" id="PS50931">
    <property type="entry name" value="HTH_LYSR"/>
    <property type="match status" value="1"/>
</dbReference>
<dbReference type="PANTHER" id="PTHR30537:SF3">
    <property type="entry name" value="TRANSCRIPTIONAL REGULATORY PROTEIN"/>
    <property type="match status" value="1"/>
</dbReference>
<reference evidence="6 7" key="1">
    <citation type="submission" date="2020-07" db="EMBL/GenBank/DDBJ databases">
        <title>Sequencing the genomes of 1000 actinobacteria strains.</title>
        <authorList>
            <person name="Klenk H.-P."/>
        </authorList>
    </citation>
    <scope>NUCLEOTIDE SEQUENCE [LARGE SCALE GENOMIC DNA]</scope>
    <source>
        <strain evidence="6 7">DSM 17380</strain>
    </source>
</reference>
<dbReference type="InterPro" id="IPR058163">
    <property type="entry name" value="LysR-type_TF_proteobact-type"/>
</dbReference>
<dbReference type="InterPro" id="IPR005119">
    <property type="entry name" value="LysR_subst-bd"/>
</dbReference>
<protein>
    <submittedName>
        <fullName evidence="6">DNA-binding transcriptional LysR family regulator</fullName>
    </submittedName>
</protein>
<evidence type="ECO:0000256" key="2">
    <source>
        <dbReference type="ARBA" id="ARBA00023015"/>
    </source>
</evidence>
<dbReference type="Pfam" id="PF03466">
    <property type="entry name" value="LysR_substrate"/>
    <property type="match status" value="1"/>
</dbReference>
<keyword evidence="2" id="KW-0805">Transcription regulation</keyword>
<dbReference type="GO" id="GO:0003700">
    <property type="term" value="F:DNA-binding transcription factor activity"/>
    <property type="evidence" value="ECO:0007669"/>
    <property type="project" value="InterPro"/>
</dbReference>
<dbReference type="Gene3D" id="3.40.190.290">
    <property type="match status" value="1"/>
</dbReference>
<dbReference type="PANTHER" id="PTHR30537">
    <property type="entry name" value="HTH-TYPE TRANSCRIPTIONAL REGULATOR"/>
    <property type="match status" value="1"/>
</dbReference>
<keyword evidence="4" id="KW-0804">Transcription</keyword>
<dbReference type="Pfam" id="PF00126">
    <property type="entry name" value="HTH_1"/>
    <property type="match status" value="1"/>
</dbReference>
<dbReference type="EMBL" id="JACCBD010000001">
    <property type="protein sequence ID" value="NYD27761.1"/>
    <property type="molecule type" value="Genomic_DNA"/>
</dbReference>
<dbReference type="InterPro" id="IPR036388">
    <property type="entry name" value="WH-like_DNA-bd_sf"/>
</dbReference>
<dbReference type="GO" id="GO:0043565">
    <property type="term" value="F:sequence-specific DNA binding"/>
    <property type="evidence" value="ECO:0007669"/>
    <property type="project" value="TreeGrafter"/>
</dbReference>
<dbReference type="SUPFAM" id="SSF53850">
    <property type="entry name" value="Periplasmic binding protein-like II"/>
    <property type="match status" value="1"/>
</dbReference>
<dbReference type="Proteomes" id="UP000586095">
    <property type="component" value="Unassembled WGS sequence"/>
</dbReference>
<dbReference type="AlphaFoldDB" id="A0A852R2C8"/>
<sequence length="303" mass="32836">MRHLRPDLQPEALMTFLAVARLGRYTAAADSLGINHSTVSRRLAALEESLGDRVLVRTPNGWELTDLGHKAMLAAEEMEAAIGRLAAHDSPSTISGLVRIATPDAFGSACAIPALARVQESHPDVAFEVIAATQRVRQHRSGVDIEIVVGKPEVYKASALRLSGYRLALYATDEYLRVYGEPLTLDDLSEHRLIYYVESALQVDELDAAHQRLPLGKPSISSTSVFAHVSATLESAGIGILPDYLAEQHGTLRRVLPAAYEHPVEYWAVVREEGFRKPAVALTIQALVDHAGQGRPAASPATT</sequence>
<evidence type="ECO:0000256" key="1">
    <source>
        <dbReference type="ARBA" id="ARBA00009437"/>
    </source>
</evidence>
<dbReference type="SUPFAM" id="SSF46785">
    <property type="entry name" value="Winged helix' DNA-binding domain"/>
    <property type="match status" value="1"/>
</dbReference>
<keyword evidence="3 6" id="KW-0238">DNA-binding</keyword>
<evidence type="ECO:0000313" key="6">
    <source>
        <dbReference type="EMBL" id="NYD27761.1"/>
    </source>
</evidence>
<dbReference type="GO" id="GO:0006351">
    <property type="term" value="P:DNA-templated transcription"/>
    <property type="evidence" value="ECO:0007669"/>
    <property type="project" value="TreeGrafter"/>
</dbReference>
<evidence type="ECO:0000259" key="5">
    <source>
        <dbReference type="PROSITE" id="PS50931"/>
    </source>
</evidence>
<evidence type="ECO:0000256" key="4">
    <source>
        <dbReference type="ARBA" id="ARBA00023163"/>
    </source>
</evidence>
<organism evidence="6 7">
    <name type="scientific">Leucobacter aridicollis</name>
    <dbReference type="NCBI Taxonomy" id="283878"/>
    <lineage>
        <taxon>Bacteria</taxon>
        <taxon>Bacillati</taxon>
        <taxon>Actinomycetota</taxon>
        <taxon>Actinomycetes</taxon>
        <taxon>Micrococcales</taxon>
        <taxon>Microbacteriaceae</taxon>
        <taxon>Leucobacter</taxon>
    </lineage>
</organism>
<accession>A0A852R2C8</accession>
<feature type="domain" description="HTH lysR-type" evidence="5">
    <location>
        <begin position="8"/>
        <end position="65"/>
    </location>
</feature>
<dbReference type="InterPro" id="IPR036390">
    <property type="entry name" value="WH_DNA-bd_sf"/>
</dbReference>
<dbReference type="RefSeq" id="WP_237463448.1">
    <property type="nucleotide sequence ID" value="NZ_BAAALZ010000001.1"/>
</dbReference>